<keyword evidence="3 12" id="KW-0808">Transferase</keyword>
<keyword evidence="4 12" id="KW-0548">Nucleotidyltransferase</keyword>
<dbReference type="EC" id="2.7.7.101" evidence="12"/>
<dbReference type="InterPro" id="IPR006171">
    <property type="entry name" value="TOPRIM_dom"/>
</dbReference>
<keyword evidence="6 12" id="KW-0479">Metal-binding</keyword>
<dbReference type="InterPro" id="IPR034151">
    <property type="entry name" value="TOPRIM_DnaG_bac"/>
</dbReference>
<keyword evidence="1 12" id="KW-0240">DNA-directed RNA polymerase</keyword>
<sequence>MSWIKEEDMRAIRQQADIVDIMSNYLTLEKKGKNYRAICPFHDDHDPSLSISTDKQIFKCFVCGTGGNVFTFVQKIEEISFPEAVAKVAQMIGYPLEISTNGFEPKPNVNQPYYDVMNDYIAYTQYELNAATGMACLEYCHRRNINEDIIKRFQIGYAPAQEKSYHYLKAKKYSDEILLDTGLIREGNDGYTSTFFDRLMIPIHDENGNPVGFTARIITNKEGAPKYINTSQTKIYEKSNLVFNYHRAKDFARKKHHCILVEGAMDVIALEKADIHEGVACLGTACTTNQINLLKRLQVGIVVCYDGDRAGMDATYKFSKMACEHGLHFVIVNNRTKKDPDEIFEEQGKDGLEALISKTVSYVEFLFGYLLTKYNLDNYEDKKKYAEEIYDAIKKTCDEVESATYLSRIKTQTGFDFSALTHDQKPSERKHTSAPRSYTYLEAPLQGRLKAEQSCLAMMLLSKEAAMRFKDEIGFFKDDLCSKLSLYCYDMYRSKDRLDMDGLIASIDEEEVRNFFISLIGNSSLPGKYDEEYFQDCLIKIKECTLKEQIDLINQKIESMPSAMEKLKLASKKNELIVQKNALRRKDG</sequence>
<dbReference type="Pfam" id="PF08275">
    <property type="entry name" value="DNAG_N"/>
    <property type="match status" value="1"/>
</dbReference>
<dbReference type="CDD" id="cd03364">
    <property type="entry name" value="TOPRIM_DnaG_primases"/>
    <property type="match status" value="1"/>
</dbReference>
<evidence type="ECO:0000256" key="7">
    <source>
        <dbReference type="ARBA" id="ARBA00022771"/>
    </source>
</evidence>
<evidence type="ECO:0000256" key="6">
    <source>
        <dbReference type="ARBA" id="ARBA00022723"/>
    </source>
</evidence>
<evidence type="ECO:0000256" key="3">
    <source>
        <dbReference type="ARBA" id="ARBA00022679"/>
    </source>
</evidence>
<dbReference type="EMBL" id="NFKM01000010">
    <property type="protein sequence ID" value="OUP60322.1"/>
    <property type="molecule type" value="Genomic_DNA"/>
</dbReference>
<evidence type="ECO:0000313" key="17">
    <source>
        <dbReference type="Proteomes" id="UP000195447"/>
    </source>
</evidence>
<dbReference type="PANTHER" id="PTHR30313:SF2">
    <property type="entry name" value="DNA PRIMASE"/>
    <property type="match status" value="1"/>
</dbReference>
<keyword evidence="17" id="KW-1185">Reference proteome</keyword>
<dbReference type="InterPro" id="IPR016136">
    <property type="entry name" value="DNA_helicase_N/primase_C"/>
</dbReference>
<accession>A0A1Y4M0Y6</accession>
<dbReference type="SMART" id="SM00400">
    <property type="entry name" value="ZnF_CHCC"/>
    <property type="match status" value="1"/>
</dbReference>
<dbReference type="GO" id="GO:0006269">
    <property type="term" value="P:DNA replication, synthesis of primer"/>
    <property type="evidence" value="ECO:0007669"/>
    <property type="project" value="UniProtKB-UniRule"/>
</dbReference>
<name>A0A1Y4M0Y6_9FIRM</name>
<dbReference type="Gene3D" id="3.40.1360.10">
    <property type="match status" value="1"/>
</dbReference>
<organism evidence="16 17">
    <name type="scientific">Faecalitalea cylindroides</name>
    <dbReference type="NCBI Taxonomy" id="39483"/>
    <lineage>
        <taxon>Bacteria</taxon>
        <taxon>Bacillati</taxon>
        <taxon>Bacillota</taxon>
        <taxon>Erysipelotrichia</taxon>
        <taxon>Erysipelotrichales</taxon>
        <taxon>Erysipelotrichaceae</taxon>
        <taxon>Faecalitalea</taxon>
    </lineage>
</organism>
<evidence type="ECO:0000256" key="2">
    <source>
        <dbReference type="ARBA" id="ARBA00022515"/>
    </source>
</evidence>
<evidence type="ECO:0000256" key="5">
    <source>
        <dbReference type="ARBA" id="ARBA00022705"/>
    </source>
</evidence>
<reference evidence="17" key="1">
    <citation type="submission" date="2017-04" db="EMBL/GenBank/DDBJ databases">
        <title>Function of individual gut microbiota members based on whole genome sequencing of pure cultures obtained from chicken caecum.</title>
        <authorList>
            <person name="Medvecky M."/>
            <person name="Cejkova D."/>
            <person name="Polansky O."/>
            <person name="Karasova D."/>
            <person name="Kubasova T."/>
            <person name="Cizek A."/>
            <person name="Rychlik I."/>
        </authorList>
    </citation>
    <scope>NUCLEOTIDE SEQUENCE [LARGE SCALE GENOMIC DNA]</scope>
    <source>
        <strain evidence="17">An178</strain>
    </source>
</reference>
<dbReference type="GO" id="GO:0003899">
    <property type="term" value="F:DNA-directed RNA polymerase activity"/>
    <property type="evidence" value="ECO:0007669"/>
    <property type="project" value="UniProtKB-UniRule"/>
</dbReference>
<evidence type="ECO:0000256" key="4">
    <source>
        <dbReference type="ARBA" id="ARBA00022695"/>
    </source>
</evidence>
<dbReference type="PROSITE" id="PS50880">
    <property type="entry name" value="TOPRIM"/>
    <property type="match status" value="1"/>
</dbReference>
<comment type="cofactor">
    <cofactor evidence="12 13 14">
        <name>Zn(2+)</name>
        <dbReference type="ChEBI" id="CHEBI:29105"/>
    </cofactor>
    <text evidence="12 13 14">Binds 1 zinc ion per monomer.</text>
</comment>
<keyword evidence="2 12" id="KW-0639">Primosome</keyword>
<dbReference type="SUPFAM" id="SSF57783">
    <property type="entry name" value="Zinc beta-ribbon"/>
    <property type="match status" value="1"/>
</dbReference>
<evidence type="ECO:0000313" key="16">
    <source>
        <dbReference type="EMBL" id="OUP60322.1"/>
    </source>
</evidence>
<dbReference type="Gene3D" id="3.90.580.10">
    <property type="entry name" value="Zinc finger, CHC2-type domain"/>
    <property type="match status" value="1"/>
</dbReference>
<dbReference type="GO" id="GO:0003677">
    <property type="term" value="F:DNA binding"/>
    <property type="evidence" value="ECO:0007669"/>
    <property type="project" value="UniProtKB-KW"/>
</dbReference>
<keyword evidence="10 12" id="KW-0238">DNA-binding</keyword>
<dbReference type="NCBIfam" id="TIGR01391">
    <property type="entry name" value="dnaG"/>
    <property type="match status" value="1"/>
</dbReference>
<dbReference type="PIRSF" id="PIRSF002811">
    <property type="entry name" value="DnaG"/>
    <property type="match status" value="1"/>
</dbReference>
<evidence type="ECO:0000256" key="11">
    <source>
        <dbReference type="ARBA" id="ARBA00023163"/>
    </source>
</evidence>
<dbReference type="AlphaFoldDB" id="A0A1Y4M0Y6"/>
<evidence type="ECO:0000256" key="1">
    <source>
        <dbReference type="ARBA" id="ARBA00022478"/>
    </source>
</evidence>
<dbReference type="InterPro" id="IPR013264">
    <property type="entry name" value="DNAG_N"/>
</dbReference>
<dbReference type="PANTHER" id="PTHR30313">
    <property type="entry name" value="DNA PRIMASE"/>
    <property type="match status" value="1"/>
</dbReference>
<protein>
    <recommendedName>
        <fullName evidence="12 13">DNA primase</fullName>
        <ecNumber evidence="12">2.7.7.101</ecNumber>
    </recommendedName>
</protein>
<dbReference type="InterPro" id="IPR006295">
    <property type="entry name" value="DNA_primase_DnaG"/>
</dbReference>
<comment type="catalytic activity">
    <reaction evidence="12">
        <text>ssDNA + n NTP = ssDNA/pppN(pN)n-1 hybrid + (n-1) diphosphate.</text>
        <dbReference type="EC" id="2.7.7.101"/>
    </reaction>
</comment>
<evidence type="ECO:0000256" key="14">
    <source>
        <dbReference type="PIRSR" id="PIRSR002811-1"/>
    </source>
</evidence>
<dbReference type="HAMAP" id="MF_00974">
    <property type="entry name" value="DNA_primase_DnaG"/>
    <property type="match status" value="1"/>
</dbReference>
<dbReference type="GO" id="GO:1990077">
    <property type="term" value="C:primosome complex"/>
    <property type="evidence" value="ECO:0007669"/>
    <property type="project" value="UniProtKB-KW"/>
</dbReference>
<evidence type="ECO:0000256" key="12">
    <source>
        <dbReference type="HAMAP-Rule" id="MF_00974"/>
    </source>
</evidence>
<dbReference type="FunFam" id="3.90.580.10:FF:000001">
    <property type="entry name" value="DNA primase"/>
    <property type="match status" value="1"/>
</dbReference>
<comment type="subunit">
    <text evidence="12">Monomer. Interacts with DnaB.</text>
</comment>
<dbReference type="Proteomes" id="UP000195447">
    <property type="component" value="Unassembled WGS sequence"/>
</dbReference>
<comment type="function">
    <text evidence="12 13">RNA polymerase that catalyzes the synthesis of short RNA molecules used as primers for DNA polymerase during DNA replication.</text>
</comment>
<keyword evidence="9" id="KW-0460">Magnesium</keyword>
<proteinExistence type="inferred from homology"/>
<dbReference type="Pfam" id="PF13155">
    <property type="entry name" value="Toprim_2"/>
    <property type="match status" value="1"/>
</dbReference>
<comment type="caution">
    <text evidence="16">The sequence shown here is derived from an EMBL/GenBank/DDBJ whole genome shotgun (WGS) entry which is preliminary data.</text>
</comment>
<keyword evidence="8 12" id="KW-0862">Zinc</keyword>
<evidence type="ECO:0000259" key="15">
    <source>
        <dbReference type="PROSITE" id="PS50880"/>
    </source>
</evidence>
<evidence type="ECO:0000256" key="8">
    <source>
        <dbReference type="ARBA" id="ARBA00022833"/>
    </source>
</evidence>
<evidence type="ECO:0000256" key="9">
    <source>
        <dbReference type="ARBA" id="ARBA00022842"/>
    </source>
</evidence>
<feature type="domain" description="Toprim" evidence="15">
    <location>
        <begin position="256"/>
        <end position="337"/>
    </location>
</feature>
<keyword evidence="5 12" id="KW-0235">DNA replication</keyword>
<evidence type="ECO:0000256" key="13">
    <source>
        <dbReference type="PIRNR" id="PIRNR002811"/>
    </source>
</evidence>
<gene>
    <name evidence="12" type="primary">dnaG</name>
    <name evidence="16" type="ORF">B5F14_06025</name>
</gene>
<keyword evidence="11 12" id="KW-0804">Transcription</keyword>
<dbReference type="InterPro" id="IPR002694">
    <property type="entry name" value="Znf_CHC2"/>
</dbReference>
<dbReference type="Pfam" id="PF01807">
    <property type="entry name" value="Zn_ribbon_DnaG"/>
    <property type="match status" value="1"/>
</dbReference>
<dbReference type="SUPFAM" id="SSF56731">
    <property type="entry name" value="DNA primase core"/>
    <property type="match status" value="1"/>
</dbReference>
<dbReference type="InterPro" id="IPR037068">
    <property type="entry name" value="DNA_primase_core_N_sf"/>
</dbReference>
<feature type="zinc finger region" description="CHC2-type" evidence="12 14">
    <location>
        <begin position="39"/>
        <end position="63"/>
    </location>
</feature>
<dbReference type="GO" id="GO:0000428">
    <property type="term" value="C:DNA-directed RNA polymerase complex"/>
    <property type="evidence" value="ECO:0007669"/>
    <property type="project" value="UniProtKB-KW"/>
</dbReference>
<dbReference type="RefSeq" id="WP_087158658.1">
    <property type="nucleotide sequence ID" value="NZ_NFKM01000010.1"/>
</dbReference>
<dbReference type="GO" id="GO:0008270">
    <property type="term" value="F:zinc ion binding"/>
    <property type="evidence" value="ECO:0007669"/>
    <property type="project" value="UniProtKB-UniRule"/>
</dbReference>
<comment type="domain">
    <text evidence="12">Contains an N-terminal zinc-binding domain, a central core domain that contains the primase activity, and a C-terminal DnaB-binding domain.</text>
</comment>
<comment type="similarity">
    <text evidence="12 13">Belongs to the DnaG primase family.</text>
</comment>
<dbReference type="Gene3D" id="1.10.860.10">
    <property type="entry name" value="DNAb Helicase, Chain A"/>
    <property type="match status" value="1"/>
</dbReference>
<dbReference type="InterPro" id="IPR036977">
    <property type="entry name" value="DNA_primase_Znf_CHC2"/>
</dbReference>
<dbReference type="Gene3D" id="3.90.980.10">
    <property type="entry name" value="DNA primase, catalytic core, N-terminal domain"/>
    <property type="match status" value="1"/>
</dbReference>
<dbReference type="GO" id="GO:0005737">
    <property type="term" value="C:cytoplasm"/>
    <property type="evidence" value="ECO:0007669"/>
    <property type="project" value="TreeGrafter"/>
</dbReference>
<evidence type="ECO:0000256" key="10">
    <source>
        <dbReference type="ARBA" id="ARBA00023125"/>
    </source>
</evidence>
<keyword evidence="7 12" id="KW-0863">Zinc-finger</keyword>
<dbReference type="SMART" id="SM00493">
    <property type="entry name" value="TOPRIM"/>
    <property type="match status" value="1"/>
</dbReference>
<dbReference type="InterPro" id="IPR030846">
    <property type="entry name" value="DnaG_bac"/>
</dbReference>
<dbReference type="InterPro" id="IPR050219">
    <property type="entry name" value="DnaG_primase"/>
</dbReference>